<dbReference type="Gene3D" id="2.40.30.10">
    <property type="entry name" value="Translation factors"/>
    <property type="match status" value="2"/>
</dbReference>
<dbReference type="GO" id="GO:0005737">
    <property type="term" value="C:cytoplasm"/>
    <property type="evidence" value="ECO:0007669"/>
    <property type="project" value="UniProtKB-SubCell"/>
</dbReference>
<dbReference type="CDD" id="cd03704">
    <property type="entry name" value="eRF3_C_III"/>
    <property type="match status" value="1"/>
</dbReference>
<dbReference type="InterPro" id="IPR054696">
    <property type="entry name" value="GTP-eEF1A_C"/>
</dbReference>
<dbReference type="AlphaFoldDB" id="A0A7S3ITX9"/>
<dbReference type="SUPFAM" id="SSF50465">
    <property type="entry name" value="EF-Tu/eEF-1alpha/eIF2-gamma C-terminal domain"/>
    <property type="match status" value="1"/>
</dbReference>
<evidence type="ECO:0000256" key="5">
    <source>
        <dbReference type="SAM" id="MobiDB-lite"/>
    </source>
</evidence>
<keyword evidence="3" id="KW-0547">Nucleotide-binding</keyword>
<dbReference type="Gene3D" id="3.40.50.300">
    <property type="entry name" value="P-loop containing nucleotide triphosphate hydrolases"/>
    <property type="match status" value="1"/>
</dbReference>
<dbReference type="PANTHER" id="PTHR23115">
    <property type="entry name" value="TRANSLATION FACTOR"/>
    <property type="match status" value="1"/>
</dbReference>
<evidence type="ECO:0000256" key="3">
    <source>
        <dbReference type="ARBA" id="ARBA00022741"/>
    </source>
</evidence>
<protein>
    <recommendedName>
        <fullName evidence="6">GTP-eEF1A C-terminal domain-containing protein</fullName>
    </recommendedName>
</protein>
<feature type="domain" description="GTP-eEF1A C-terminal" evidence="6">
    <location>
        <begin position="178"/>
        <end position="272"/>
    </location>
</feature>
<dbReference type="FunFam" id="2.40.30.10:FF:000020">
    <property type="entry name" value="Translation elongation factor EF-1"/>
    <property type="match status" value="1"/>
</dbReference>
<name>A0A7S3ITX9_9SPIT</name>
<evidence type="ECO:0000256" key="4">
    <source>
        <dbReference type="ARBA" id="ARBA00023134"/>
    </source>
</evidence>
<accession>A0A7S3ITX9</accession>
<gene>
    <name evidence="7" type="ORF">SINC0208_LOCUS13438</name>
</gene>
<dbReference type="InterPro" id="IPR009000">
    <property type="entry name" value="Transl_B-barrel_sf"/>
</dbReference>
<evidence type="ECO:0000259" key="6">
    <source>
        <dbReference type="Pfam" id="PF22594"/>
    </source>
</evidence>
<organism evidence="7">
    <name type="scientific">Strombidium inclinatum</name>
    <dbReference type="NCBI Taxonomy" id="197538"/>
    <lineage>
        <taxon>Eukaryota</taxon>
        <taxon>Sar</taxon>
        <taxon>Alveolata</taxon>
        <taxon>Ciliophora</taxon>
        <taxon>Intramacronucleata</taxon>
        <taxon>Spirotrichea</taxon>
        <taxon>Oligotrichia</taxon>
        <taxon>Strombidiidae</taxon>
        <taxon>Strombidium</taxon>
    </lineage>
</organism>
<evidence type="ECO:0000256" key="1">
    <source>
        <dbReference type="ARBA" id="ARBA00004496"/>
    </source>
</evidence>
<proteinExistence type="predicted"/>
<dbReference type="GO" id="GO:0005525">
    <property type="term" value="F:GTP binding"/>
    <property type="evidence" value="ECO:0007669"/>
    <property type="project" value="UniProtKB-KW"/>
</dbReference>
<comment type="subcellular location">
    <subcellularLocation>
        <location evidence="1">Cytoplasm</location>
    </subcellularLocation>
</comment>
<dbReference type="InterPro" id="IPR009001">
    <property type="entry name" value="Transl_elong_EF1A/Init_IF2_C"/>
</dbReference>
<dbReference type="InterPro" id="IPR050100">
    <property type="entry name" value="TRAFAC_GTPase_members"/>
</dbReference>
<dbReference type="SUPFAM" id="SSF50447">
    <property type="entry name" value="Translation proteins"/>
    <property type="match status" value="1"/>
</dbReference>
<dbReference type="EMBL" id="HBIH01033740">
    <property type="protein sequence ID" value="CAE0332800.1"/>
    <property type="molecule type" value="Transcribed_RNA"/>
</dbReference>
<reference evidence="7" key="1">
    <citation type="submission" date="2021-01" db="EMBL/GenBank/DDBJ databases">
        <authorList>
            <person name="Corre E."/>
            <person name="Pelletier E."/>
            <person name="Niang G."/>
            <person name="Scheremetjew M."/>
            <person name="Finn R."/>
            <person name="Kale V."/>
            <person name="Holt S."/>
            <person name="Cochrane G."/>
            <person name="Meng A."/>
            <person name="Brown T."/>
            <person name="Cohen L."/>
        </authorList>
    </citation>
    <scope>NUCLEOTIDE SEQUENCE</scope>
    <source>
        <strain evidence="7">S3</strain>
    </source>
</reference>
<sequence>MDDCKWQKSRFDEIQTGLTPFLKGCGYKEEDLIYVPISGLSGENMSEKGGCNWYTGPPLIEVLDKIELDPRFPDGPLRIPILDKMKEKDIVIHGKIENGTIKHGDKLCIAPHGGLAQVLGLLDGKGDPVAYATPGENVQIRLNVADDDQVQRGFVLCHREKMMPVTEIFEAEMDVLELLDYKPILSKGYQCIMHAHTFNDEVIVKDIVKSTEITDKGTEVVKEKPQYTKSHTKIICRITPKNPIAIEKFDSIPQMGRFTLRDEGKTICVGRVLKYKPYSKGFVSLKKEEAKSNANGTVVTNNNAKEMVYDMETGEMKPKPQAMDAIAEGDEDEN</sequence>
<dbReference type="Pfam" id="PF22594">
    <property type="entry name" value="GTP-eEF1A_C"/>
    <property type="match status" value="1"/>
</dbReference>
<keyword evidence="4" id="KW-0342">GTP-binding</keyword>
<keyword evidence="2" id="KW-0963">Cytoplasm</keyword>
<evidence type="ECO:0000313" key="7">
    <source>
        <dbReference type="EMBL" id="CAE0332800.1"/>
    </source>
</evidence>
<dbReference type="InterPro" id="IPR027417">
    <property type="entry name" value="P-loop_NTPase"/>
</dbReference>
<feature type="region of interest" description="Disordered" evidence="5">
    <location>
        <begin position="314"/>
        <end position="334"/>
    </location>
</feature>
<evidence type="ECO:0000256" key="2">
    <source>
        <dbReference type="ARBA" id="ARBA00022490"/>
    </source>
</evidence>